<reference evidence="1 3" key="1">
    <citation type="submission" date="2020-04" db="EMBL/GenBank/DDBJ databases">
        <title>Plant Genome Project.</title>
        <authorList>
            <person name="Zhang R.-G."/>
        </authorList>
    </citation>
    <scope>NUCLEOTIDE SEQUENCE [LARGE SCALE GENOMIC DNA]</scope>
    <source>
        <strain evidence="1">YNK0</strain>
        <tissue evidence="1">Leaf</tissue>
    </source>
</reference>
<dbReference type="GO" id="GO:0004252">
    <property type="term" value="F:serine-type endopeptidase activity"/>
    <property type="evidence" value="ECO:0007669"/>
    <property type="project" value="TreeGrafter"/>
</dbReference>
<dbReference type="EMBL" id="JABCRI010000008">
    <property type="protein sequence ID" value="KAF8402430.1"/>
    <property type="molecule type" value="Genomic_DNA"/>
</dbReference>
<evidence type="ECO:0000313" key="3">
    <source>
        <dbReference type="Proteomes" id="UP000655225"/>
    </source>
</evidence>
<proteinExistence type="predicted"/>
<accession>A0A834ZC54</accession>
<comment type="caution">
    <text evidence="1">The sequence shown here is derived from an EMBL/GenBank/DDBJ whole genome shotgun (WGS) entry which is preliminary data.</text>
</comment>
<dbReference type="Proteomes" id="UP000655225">
    <property type="component" value="Unassembled WGS sequence"/>
</dbReference>
<keyword evidence="3" id="KW-1185">Reference proteome</keyword>
<evidence type="ECO:0000313" key="2">
    <source>
        <dbReference type="EMBL" id="KAF8402430.1"/>
    </source>
</evidence>
<dbReference type="OrthoDB" id="4217619at2759"/>
<organism evidence="1 3">
    <name type="scientific">Tetracentron sinense</name>
    <name type="common">Spur-leaf</name>
    <dbReference type="NCBI Taxonomy" id="13715"/>
    <lineage>
        <taxon>Eukaryota</taxon>
        <taxon>Viridiplantae</taxon>
        <taxon>Streptophyta</taxon>
        <taxon>Embryophyta</taxon>
        <taxon>Tracheophyta</taxon>
        <taxon>Spermatophyta</taxon>
        <taxon>Magnoliopsida</taxon>
        <taxon>Trochodendrales</taxon>
        <taxon>Trochodendraceae</taxon>
        <taxon>Tetracentron</taxon>
    </lineage>
</organism>
<dbReference type="Gene3D" id="2.40.10.10">
    <property type="entry name" value="Trypsin-like serine proteases"/>
    <property type="match status" value="1"/>
</dbReference>
<dbReference type="AlphaFoldDB" id="A0A834ZC54"/>
<protein>
    <submittedName>
        <fullName evidence="1">Uncharacterized protein</fullName>
    </submittedName>
</protein>
<dbReference type="PANTHER" id="PTHR45980:SF9">
    <property type="entry name" value="PROTEASE DO-LIKE 10, MITOCHONDRIAL-RELATED"/>
    <property type="match status" value="1"/>
</dbReference>
<evidence type="ECO:0000313" key="1">
    <source>
        <dbReference type="EMBL" id="KAF8402428.1"/>
    </source>
</evidence>
<dbReference type="PANTHER" id="PTHR45980">
    <property type="match status" value="1"/>
</dbReference>
<gene>
    <name evidence="1" type="ORF">HHK36_013384</name>
    <name evidence="2" type="ORF">HHK36_013386</name>
</gene>
<name>A0A834ZC54_TETSI</name>
<dbReference type="InterPro" id="IPR009003">
    <property type="entry name" value="Peptidase_S1_PA"/>
</dbReference>
<dbReference type="Pfam" id="PF13365">
    <property type="entry name" value="Trypsin_2"/>
    <property type="match status" value="1"/>
</dbReference>
<dbReference type="InterPro" id="IPR043504">
    <property type="entry name" value="Peptidase_S1_PA_chymotrypsin"/>
</dbReference>
<dbReference type="SUPFAM" id="SSF50494">
    <property type="entry name" value="Trypsin-like serine proteases"/>
    <property type="match status" value="1"/>
</dbReference>
<sequence>MLSSSVRTFRKLSYLRPLFFESRLHLLANRSVLESSLLSSAPLFSISSFHSTSVVKNVNNINANISYPVSDDEPPHTNAYAAIELALDSVVKIFTVSSSPNYFLPWQNKPQRETMGSGFVITGKRILTNAHVVADHTFVLVRKHGSPNKHRAEVHAIGHDCDLAILVVESEEFWEGMNFLELGDIPFLQEAVAVVGYPQGKGLVSEGQEGNIEVVLSFVDGEHGVLAIHVQKEGIVEASYGGQEFNSSELGQEMYMMVVLRGSMESQGADPLTGLAQQGD</sequence>
<dbReference type="EMBL" id="JABCRI010000008">
    <property type="protein sequence ID" value="KAF8402428.1"/>
    <property type="molecule type" value="Genomic_DNA"/>
</dbReference>